<reference evidence="1" key="1">
    <citation type="journal article" date="2014" name="Int. J. Syst. Evol. Microbiol.">
        <title>Complete genome sequence of Corynebacterium casei LMG S-19264T (=DSM 44701T), isolated from a smear-ripened cheese.</title>
        <authorList>
            <consortium name="US DOE Joint Genome Institute (JGI-PGF)"/>
            <person name="Walter F."/>
            <person name="Albersmeier A."/>
            <person name="Kalinowski J."/>
            <person name="Ruckert C."/>
        </authorList>
    </citation>
    <scope>NUCLEOTIDE SEQUENCE</scope>
    <source>
        <strain evidence="1">KCTC 12870</strain>
    </source>
</reference>
<comment type="caution">
    <text evidence="1">The sequence shown here is derived from an EMBL/GenBank/DDBJ whole genome shotgun (WGS) entry which is preliminary data.</text>
</comment>
<name>A0A8J3DBM9_9BACT</name>
<evidence type="ECO:0000313" key="1">
    <source>
        <dbReference type="EMBL" id="GHC01939.1"/>
    </source>
</evidence>
<accession>A0A8J3DBM9</accession>
<gene>
    <name evidence="1" type="ORF">GCM10007047_18000</name>
</gene>
<dbReference type="EMBL" id="BMXG01000010">
    <property type="protein sequence ID" value="GHC01939.1"/>
    <property type="molecule type" value="Genomic_DNA"/>
</dbReference>
<sequence>MSAPQQIELWSQPETALAKFEARLREIRQPGLMLWTGVLRRIVARILERRESVYTQCMLLESEVEAGADSIVILERIGRIKGLVAAMLLALCIYQCVEGSALMRPREARPVKTARVRKGRELEDYLA</sequence>
<evidence type="ECO:0000313" key="2">
    <source>
        <dbReference type="Proteomes" id="UP000642829"/>
    </source>
</evidence>
<organism evidence="1 2">
    <name type="scientific">Cerasicoccus arenae</name>
    <dbReference type="NCBI Taxonomy" id="424488"/>
    <lineage>
        <taxon>Bacteria</taxon>
        <taxon>Pseudomonadati</taxon>
        <taxon>Verrucomicrobiota</taxon>
        <taxon>Opitutia</taxon>
        <taxon>Puniceicoccales</taxon>
        <taxon>Cerasicoccaceae</taxon>
        <taxon>Cerasicoccus</taxon>
    </lineage>
</organism>
<proteinExistence type="predicted"/>
<protein>
    <submittedName>
        <fullName evidence="1">Uncharacterized protein</fullName>
    </submittedName>
</protein>
<reference evidence="1" key="2">
    <citation type="submission" date="2020-09" db="EMBL/GenBank/DDBJ databases">
        <authorList>
            <person name="Sun Q."/>
            <person name="Kim S."/>
        </authorList>
    </citation>
    <scope>NUCLEOTIDE SEQUENCE</scope>
    <source>
        <strain evidence="1">KCTC 12870</strain>
    </source>
</reference>
<dbReference type="RefSeq" id="WP_189514272.1">
    <property type="nucleotide sequence ID" value="NZ_BMXG01000010.1"/>
</dbReference>
<dbReference type="AlphaFoldDB" id="A0A8J3DBM9"/>
<keyword evidence="2" id="KW-1185">Reference proteome</keyword>
<dbReference type="Proteomes" id="UP000642829">
    <property type="component" value="Unassembled WGS sequence"/>
</dbReference>